<feature type="domain" description="Carrier" evidence="7">
    <location>
        <begin position="340"/>
        <end position="415"/>
    </location>
</feature>
<dbReference type="PROSITE" id="PS00165">
    <property type="entry name" value="DEHYDRATASE_SER_THR"/>
    <property type="match status" value="1"/>
</dbReference>
<protein>
    <recommendedName>
        <fullName evidence="7">Carrier domain-containing protein</fullName>
    </recommendedName>
</protein>
<feature type="region of interest" description="Disordered" evidence="6">
    <location>
        <begin position="309"/>
        <end position="336"/>
    </location>
</feature>
<dbReference type="InterPro" id="IPR001926">
    <property type="entry name" value="TrpB-like_PALP"/>
</dbReference>
<keyword evidence="3" id="KW-0597">Phosphoprotein</keyword>
<dbReference type="Gene3D" id="1.10.1200.10">
    <property type="entry name" value="ACP-like"/>
    <property type="match status" value="1"/>
</dbReference>
<keyword evidence="2" id="KW-0596">Phosphopantetheine</keyword>
<dbReference type="Proteomes" id="UP000649259">
    <property type="component" value="Unassembled WGS sequence"/>
</dbReference>
<dbReference type="SUPFAM" id="SSF47336">
    <property type="entry name" value="ACP-like"/>
    <property type="match status" value="1"/>
</dbReference>
<reference evidence="9" key="1">
    <citation type="submission" date="2023-07" db="EMBL/GenBank/DDBJ databases">
        <title>Whole genome shotgun sequence of Streptomyces cacaoi subsp. asoensis NBRC 13813.</title>
        <authorList>
            <person name="Komaki H."/>
            <person name="Tamura T."/>
        </authorList>
    </citation>
    <scope>NUCLEOTIDE SEQUENCE [LARGE SCALE GENOMIC DNA]</scope>
    <source>
        <strain evidence="9">NBRC 13813</strain>
    </source>
</reference>
<evidence type="ECO:0000256" key="5">
    <source>
        <dbReference type="ARBA" id="ARBA00023239"/>
    </source>
</evidence>
<keyword evidence="9" id="KW-1185">Reference proteome</keyword>
<dbReference type="InterPro" id="IPR050147">
    <property type="entry name" value="Ser/Thr_Dehydratase"/>
</dbReference>
<keyword evidence="5" id="KW-0456">Lyase</keyword>
<dbReference type="RefSeq" id="WP_189928738.1">
    <property type="nucleotide sequence ID" value="NZ_BMSI01000037.1"/>
</dbReference>
<evidence type="ECO:0000256" key="4">
    <source>
        <dbReference type="ARBA" id="ARBA00022898"/>
    </source>
</evidence>
<evidence type="ECO:0000256" key="2">
    <source>
        <dbReference type="ARBA" id="ARBA00022450"/>
    </source>
</evidence>
<gene>
    <name evidence="8" type="ORF">Saso_15710</name>
</gene>
<dbReference type="InterPro" id="IPR000634">
    <property type="entry name" value="Ser/Thr_deHydtase_PyrdxlP-BS"/>
</dbReference>
<evidence type="ECO:0000256" key="3">
    <source>
        <dbReference type="ARBA" id="ARBA00022553"/>
    </source>
</evidence>
<comment type="cofactor">
    <cofactor evidence="1">
        <name>pyridoxal 5'-phosphate</name>
        <dbReference type="ChEBI" id="CHEBI:597326"/>
    </cofactor>
</comment>
<dbReference type="SMART" id="SM00823">
    <property type="entry name" value="PKS_PP"/>
    <property type="match status" value="1"/>
</dbReference>
<evidence type="ECO:0000259" key="7">
    <source>
        <dbReference type="PROSITE" id="PS50075"/>
    </source>
</evidence>
<dbReference type="SUPFAM" id="SSF53686">
    <property type="entry name" value="Tryptophan synthase beta subunit-like PLP-dependent enzymes"/>
    <property type="match status" value="1"/>
</dbReference>
<evidence type="ECO:0000256" key="6">
    <source>
        <dbReference type="SAM" id="MobiDB-lite"/>
    </source>
</evidence>
<evidence type="ECO:0000256" key="1">
    <source>
        <dbReference type="ARBA" id="ARBA00001933"/>
    </source>
</evidence>
<organism evidence="8 9">
    <name type="scientific">Streptomyces asoensis</name>
    <dbReference type="NCBI Taxonomy" id="249586"/>
    <lineage>
        <taxon>Bacteria</taxon>
        <taxon>Bacillati</taxon>
        <taxon>Actinomycetota</taxon>
        <taxon>Actinomycetes</taxon>
        <taxon>Kitasatosporales</taxon>
        <taxon>Streptomycetaceae</taxon>
        <taxon>Streptomyces</taxon>
    </lineage>
</organism>
<dbReference type="InterPro" id="IPR009081">
    <property type="entry name" value="PP-bd_ACP"/>
</dbReference>
<proteinExistence type="predicted"/>
<evidence type="ECO:0000313" key="8">
    <source>
        <dbReference type="EMBL" id="GHI59921.1"/>
    </source>
</evidence>
<keyword evidence="4" id="KW-0663">Pyridoxal phosphate</keyword>
<dbReference type="GeneID" id="91469496"/>
<comment type="caution">
    <text evidence="8">The sequence shown here is derived from an EMBL/GenBank/DDBJ whole genome shotgun (WGS) entry which is preliminary data.</text>
</comment>
<dbReference type="PANTHER" id="PTHR48078:SF6">
    <property type="entry name" value="L-THREONINE DEHYDRATASE CATABOLIC TDCB"/>
    <property type="match status" value="1"/>
</dbReference>
<dbReference type="InterPro" id="IPR020806">
    <property type="entry name" value="PKS_PP-bd"/>
</dbReference>
<dbReference type="InterPro" id="IPR036052">
    <property type="entry name" value="TrpB-like_PALP_sf"/>
</dbReference>
<dbReference type="Gene3D" id="3.40.50.1100">
    <property type="match status" value="2"/>
</dbReference>
<evidence type="ECO:0000313" key="9">
    <source>
        <dbReference type="Proteomes" id="UP000649259"/>
    </source>
</evidence>
<name>A0ABQ3RVK8_9ACTN</name>
<dbReference type="PROSITE" id="PS50075">
    <property type="entry name" value="CARRIER"/>
    <property type="match status" value="1"/>
</dbReference>
<dbReference type="Pfam" id="PF00550">
    <property type="entry name" value="PP-binding"/>
    <property type="match status" value="1"/>
</dbReference>
<dbReference type="PANTHER" id="PTHR48078">
    <property type="entry name" value="THREONINE DEHYDRATASE, MITOCHONDRIAL-RELATED"/>
    <property type="match status" value="1"/>
</dbReference>
<dbReference type="InterPro" id="IPR036736">
    <property type="entry name" value="ACP-like_sf"/>
</dbReference>
<dbReference type="EMBL" id="BNEB01000002">
    <property type="protein sequence ID" value="GHI59921.1"/>
    <property type="molecule type" value="Genomic_DNA"/>
</dbReference>
<dbReference type="Pfam" id="PF00291">
    <property type="entry name" value="PALP"/>
    <property type="match status" value="1"/>
</dbReference>
<accession>A0ABQ3RVK8</accession>
<sequence length="422" mass="42783">MTAADTRIAPAAVQAAAERIASHVRHTPLLRRDLLPGLLVKAEHLQHSGSFKLRGAANALLALGADAVVAGSSGNHGIAVATLGRGLGVRVTVVMAAGAAETKEAAVRALGGRVVRVPGGVAARDRYAKELAARTGAALVPSSDHDLVVAGQGTVGLEMLRDAPDLDAIFVPVGGGGLLAGVCLAAAHLGSAVRIIGVEPDGARRYARSLSAGRPVEVPPSDSVADGLRGQRPGEVILPIVRHRVDELIGVGDPAVLRAMTLLHRAGIPAEPSGAAALAGALRLNLPGRSAVVVSGGNSAAALAAAGAAHTGTGRRPAAPHRPACPHPHHSEEGRAMNPIDTAELTGLITGYYRETLGDDTLDATSDFFEAGGDSLAAFQIVHRLQELLDAEIAVALVFTYPSPAELAQVVVDDLSLASASA</sequence>